<evidence type="ECO:0000313" key="2">
    <source>
        <dbReference type="Proteomes" id="UP001454036"/>
    </source>
</evidence>
<reference evidence="1 2" key="1">
    <citation type="submission" date="2024-01" db="EMBL/GenBank/DDBJ databases">
        <title>The complete chloroplast genome sequence of Lithospermum erythrorhizon: insights into the phylogenetic relationship among Boraginaceae species and the maternal lineages of purple gromwells.</title>
        <authorList>
            <person name="Okada T."/>
            <person name="Watanabe K."/>
        </authorList>
    </citation>
    <scope>NUCLEOTIDE SEQUENCE [LARGE SCALE GENOMIC DNA]</scope>
</reference>
<proteinExistence type="predicted"/>
<dbReference type="SUPFAM" id="SSF56672">
    <property type="entry name" value="DNA/RNA polymerases"/>
    <property type="match status" value="1"/>
</dbReference>
<comment type="caution">
    <text evidence="1">The sequence shown here is derived from an EMBL/GenBank/DDBJ whole genome shotgun (WGS) entry which is preliminary data.</text>
</comment>
<dbReference type="AlphaFoldDB" id="A0AAV3PAW4"/>
<accession>A0AAV3PAW4</accession>
<dbReference type="PANTHER" id="PTHR24559:SF444">
    <property type="entry name" value="REVERSE TRANSCRIPTASE DOMAIN-CONTAINING PROTEIN"/>
    <property type="match status" value="1"/>
</dbReference>
<protein>
    <submittedName>
        <fullName evidence="1">Uncharacterized protein</fullName>
    </submittedName>
</protein>
<dbReference type="EMBL" id="BAABME010017011">
    <property type="protein sequence ID" value="GAA0148388.1"/>
    <property type="molecule type" value="Genomic_DNA"/>
</dbReference>
<dbReference type="InterPro" id="IPR043502">
    <property type="entry name" value="DNA/RNA_pol_sf"/>
</dbReference>
<organism evidence="1 2">
    <name type="scientific">Lithospermum erythrorhizon</name>
    <name type="common">Purple gromwell</name>
    <name type="synonym">Lithospermum officinale var. erythrorhizon</name>
    <dbReference type="NCBI Taxonomy" id="34254"/>
    <lineage>
        <taxon>Eukaryota</taxon>
        <taxon>Viridiplantae</taxon>
        <taxon>Streptophyta</taxon>
        <taxon>Embryophyta</taxon>
        <taxon>Tracheophyta</taxon>
        <taxon>Spermatophyta</taxon>
        <taxon>Magnoliopsida</taxon>
        <taxon>eudicotyledons</taxon>
        <taxon>Gunneridae</taxon>
        <taxon>Pentapetalae</taxon>
        <taxon>asterids</taxon>
        <taxon>lamiids</taxon>
        <taxon>Boraginales</taxon>
        <taxon>Boraginaceae</taxon>
        <taxon>Boraginoideae</taxon>
        <taxon>Lithospermeae</taxon>
        <taxon>Lithospermum</taxon>
    </lineage>
</organism>
<evidence type="ECO:0000313" key="1">
    <source>
        <dbReference type="EMBL" id="GAA0148388.1"/>
    </source>
</evidence>
<dbReference type="Proteomes" id="UP001454036">
    <property type="component" value="Unassembled WGS sequence"/>
</dbReference>
<gene>
    <name evidence="1" type="ORF">LIER_36711</name>
</gene>
<dbReference type="Gene3D" id="3.10.10.10">
    <property type="entry name" value="HIV Type 1 Reverse Transcriptase, subunit A, domain 1"/>
    <property type="match status" value="1"/>
</dbReference>
<dbReference type="PANTHER" id="PTHR24559">
    <property type="entry name" value="TRANSPOSON TY3-I GAG-POL POLYPROTEIN"/>
    <property type="match status" value="1"/>
</dbReference>
<sequence>MSGNQKLARICYQASVPLANPGGVDKESRHRRKNKLIREFTDLFAWGTKDMPGVDPTLALHMLHVDPMLVPVKQRKRIFNDEKNLAIREEVANVLKADAIHELQFPSWIANVVLVKKPKNKWRMCTNFTNLNKACLKDFYLLPCLGRLVDGMRGMKSFISWAPQEDII</sequence>
<keyword evidence="2" id="KW-1185">Reference proteome</keyword>
<dbReference type="InterPro" id="IPR053134">
    <property type="entry name" value="RNA-dir_DNA_polymerase"/>
</dbReference>
<name>A0AAV3PAW4_LITER</name>